<dbReference type="EMBL" id="JBBNAF010000002">
    <property type="protein sequence ID" value="KAK9162494.1"/>
    <property type="molecule type" value="Genomic_DNA"/>
</dbReference>
<feature type="region of interest" description="Disordered" evidence="1">
    <location>
        <begin position="1"/>
        <end position="45"/>
    </location>
</feature>
<gene>
    <name evidence="2" type="ORF">Syun_003396</name>
</gene>
<keyword evidence="3" id="KW-1185">Reference proteome</keyword>
<dbReference type="PANTHER" id="PTHR34193:SF1">
    <property type="entry name" value="EXPRESSED PROTEIN"/>
    <property type="match status" value="1"/>
</dbReference>
<dbReference type="Proteomes" id="UP001420932">
    <property type="component" value="Unassembled WGS sequence"/>
</dbReference>
<protein>
    <submittedName>
        <fullName evidence="2">Uncharacterized protein</fullName>
    </submittedName>
</protein>
<feature type="compositionally biased region" description="Polar residues" evidence="1">
    <location>
        <begin position="35"/>
        <end position="45"/>
    </location>
</feature>
<dbReference type="AlphaFoldDB" id="A0AAP0L4Y9"/>
<feature type="compositionally biased region" description="Polar residues" evidence="1">
    <location>
        <begin position="1"/>
        <end position="11"/>
    </location>
</feature>
<evidence type="ECO:0000256" key="1">
    <source>
        <dbReference type="SAM" id="MobiDB-lite"/>
    </source>
</evidence>
<sequence>MENHDNGNQVQGRIEFRPHDVDESDVASPPMWKRSSPTENSQLQSDYKSYQILSPMSRSQVIARGQQELMEMIKDMPDSLYELSLQDIVEQPIAQKLETEIRIEEQEESSNAIRGKKMRSFSKKGYDKKQYLRTGSMSNEPFLLSNLFPTSWGLKNQKSSNMGSCSKFSPRPRMNYREGKMSMDKCWWKTRFSVPVGDQNNRSESKNSGSSTSINRKTCDILPGCLSFISAKAWVPWDAREVPFKCSTL</sequence>
<name>A0AAP0L4Y9_9MAGN</name>
<proteinExistence type="predicted"/>
<accession>A0AAP0L4Y9</accession>
<evidence type="ECO:0000313" key="2">
    <source>
        <dbReference type="EMBL" id="KAK9162494.1"/>
    </source>
</evidence>
<organism evidence="2 3">
    <name type="scientific">Stephania yunnanensis</name>
    <dbReference type="NCBI Taxonomy" id="152371"/>
    <lineage>
        <taxon>Eukaryota</taxon>
        <taxon>Viridiplantae</taxon>
        <taxon>Streptophyta</taxon>
        <taxon>Embryophyta</taxon>
        <taxon>Tracheophyta</taxon>
        <taxon>Spermatophyta</taxon>
        <taxon>Magnoliopsida</taxon>
        <taxon>Ranunculales</taxon>
        <taxon>Menispermaceae</taxon>
        <taxon>Menispermoideae</taxon>
        <taxon>Cissampelideae</taxon>
        <taxon>Stephania</taxon>
    </lineage>
</organism>
<comment type="caution">
    <text evidence="2">The sequence shown here is derived from an EMBL/GenBank/DDBJ whole genome shotgun (WGS) entry which is preliminary data.</text>
</comment>
<dbReference type="PANTHER" id="PTHR34193">
    <property type="entry name" value="OS11G0199801 PROTEIN"/>
    <property type="match status" value="1"/>
</dbReference>
<evidence type="ECO:0000313" key="3">
    <source>
        <dbReference type="Proteomes" id="UP001420932"/>
    </source>
</evidence>
<reference evidence="2 3" key="1">
    <citation type="submission" date="2024-01" db="EMBL/GenBank/DDBJ databases">
        <title>Genome assemblies of Stephania.</title>
        <authorList>
            <person name="Yang L."/>
        </authorList>
    </citation>
    <scope>NUCLEOTIDE SEQUENCE [LARGE SCALE GENOMIC DNA]</scope>
    <source>
        <strain evidence="2">YNDBR</strain>
        <tissue evidence="2">Leaf</tissue>
    </source>
</reference>